<evidence type="ECO:0000313" key="1">
    <source>
        <dbReference type="EMBL" id="RVQ66480.1"/>
    </source>
</evidence>
<name>A0A437GWI6_9SPHN</name>
<dbReference type="Pfam" id="PF13419">
    <property type="entry name" value="HAD_2"/>
    <property type="match status" value="1"/>
</dbReference>
<dbReference type="Gene3D" id="3.40.50.1000">
    <property type="entry name" value="HAD superfamily/HAD-like"/>
    <property type="match status" value="1"/>
</dbReference>
<dbReference type="RefSeq" id="WP_127612902.1">
    <property type="nucleotide sequence ID" value="NZ_RXOL01000004.1"/>
</dbReference>
<reference evidence="1 2" key="1">
    <citation type="submission" date="2018-12" db="EMBL/GenBank/DDBJ databases">
        <title>Croceicoccus ponticola sp. nov., a lipolytic bacterium isolated from seawater.</title>
        <authorList>
            <person name="Yoon J.-H."/>
        </authorList>
    </citation>
    <scope>NUCLEOTIDE SEQUENCE [LARGE SCALE GENOMIC DNA]</scope>
    <source>
        <strain evidence="1 2">GM-16</strain>
    </source>
</reference>
<keyword evidence="1" id="KW-0378">Hydrolase</keyword>
<dbReference type="InterPro" id="IPR050155">
    <property type="entry name" value="HAD-like_hydrolase_sf"/>
</dbReference>
<dbReference type="SFLD" id="SFLDG01135">
    <property type="entry name" value="C1.5.6:_HAD__Beta-PGM__Phospha"/>
    <property type="match status" value="1"/>
</dbReference>
<proteinExistence type="predicted"/>
<dbReference type="SUPFAM" id="SSF56784">
    <property type="entry name" value="HAD-like"/>
    <property type="match status" value="1"/>
</dbReference>
<dbReference type="SFLD" id="SFLDS00003">
    <property type="entry name" value="Haloacid_Dehalogenase"/>
    <property type="match status" value="1"/>
</dbReference>
<gene>
    <name evidence="1" type="ORF">EKN06_10685</name>
</gene>
<dbReference type="AlphaFoldDB" id="A0A437GWI6"/>
<protein>
    <submittedName>
        <fullName evidence="1">HAD family hydrolase</fullName>
    </submittedName>
</protein>
<dbReference type="GO" id="GO:0005829">
    <property type="term" value="C:cytosol"/>
    <property type="evidence" value="ECO:0007669"/>
    <property type="project" value="TreeGrafter"/>
</dbReference>
<sequence>MTRLAIFDCDGTLVDGQANVCIAMEEAFAATGMVAPARALIRRAVGLSLPQAMAMLLPESTPLQQDTLAERYRLAFRSQREAGLVYEPLFDGMEALLRHLRADGWTLAVATGKSDRGLAHCLAEHGIADLFASLQTADRHPSKPHPAMIEQVLLETSAKPAQAVMIGDTSFDMAMAENAGITAIGVAWGYHDNDELLASGARGVAETIADLQAMLEDAMQERG</sequence>
<dbReference type="PANTHER" id="PTHR43434:SF24">
    <property type="entry name" value="HYDROLASE-RELATED"/>
    <property type="match status" value="1"/>
</dbReference>
<dbReference type="InterPro" id="IPR036412">
    <property type="entry name" value="HAD-like_sf"/>
</dbReference>
<dbReference type="OrthoDB" id="9793014at2"/>
<dbReference type="InterPro" id="IPR023214">
    <property type="entry name" value="HAD_sf"/>
</dbReference>
<keyword evidence="2" id="KW-1185">Reference proteome</keyword>
<dbReference type="InterPro" id="IPR023198">
    <property type="entry name" value="PGP-like_dom2"/>
</dbReference>
<dbReference type="Proteomes" id="UP000283003">
    <property type="component" value="Unassembled WGS sequence"/>
</dbReference>
<dbReference type="InterPro" id="IPR006439">
    <property type="entry name" value="HAD-SF_hydro_IA"/>
</dbReference>
<evidence type="ECO:0000313" key="2">
    <source>
        <dbReference type="Proteomes" id="UP000283003"/>
    </source>
</evidence>
<dbReference type="GO" id="GO:0006281">
    <property type="term" value="P:DNA repair"/>
    <property type="evidence" value="ECO:0007669"/>
    <property type="project" value="TreeGrafter"/>
</dbReference>
<organism evidence="1 2">
    <name type="scientific">Croceicoccus ponticola</name>
    <dbReference type="NCBI Taxonomy" id="2217664"/>
    <lineage>
        <taxon>Bacteria</taxon>
        <taxon>Pseudomonadati</taxon>
        <taxon>Pseudomonadota</taxon>
        <taxon>Alphaproteobacteria</taxon>
        <taxon>Sphingomonadales</taxon>
        <taxon>Erythrobacteraceae</taxon>
        <taxon>Croceicoccus</taxon>
    </lineage>
</organism>
<dbReference type="PANTHER" id="PTHR43434">
    <property type="entry name" value="PHOSPHOGLYCOLATE PHOSPHATASE"/>
    <property type="match status" value="1"/>
</dbReference>
<dbReference type="Gene3D" id="1.10.150.240">
    <property type="entry name" value="Putative phosphatase, domain 2"/>
    <property type="match status" value="1"/>
</dbReference>
<dbReference type="NCBIfam" id="TIGR01549">
    <property type="entry name" value="HAD-SF-IA-v1"/>
    <property type="match status" value="1"/>
</dbReference>
<dbReference type="NCBIfam" id="TIGR01509">
    <property type="entry name" value="HAD-SF-IA-v3"/>
    <property type="match status" value="1"/>
</dbReference>
<comment type="caution">
    <text evidence="1">The sequence shown here is derived from an EMBL/GenBank/DDBJ whole genome shotgun (WGS) entry which is preliminary data.</text>
</comment>
<dbReference type="GO" id="GO:0008967">
    <property type="term" value="F:phosphoglycolate phosphatase activity"/>
    <property type="evidence" value="ECO:0007669"/>
    <property type="project" value="TreeGrafter"/>
</dbReference>
<dbReference type="SFLD" id="SFLDG01129">
    <property type="entry name" value="C1.5:_HAD__Beta-PGM__Phosphata"/>
    <property type="match status" value="1"/>
</dbReference>
<dbReference type="EMBL" id="RXOL01000004">
    <property type="protein sequence ID" value="RVQ66480.1"/>
    <property type="molecule type" value="Genomic_DNA"/>
</dbReference>
<accession>A0A437GWI6</accession>
<dbReference type="InterPro" id="IPR041492">
    <property type="entry name" value="HAD_2"/>
</dbReference>